<dbReference type="Gene3D" id="3.20.80.10">
    <property type="entry name" value="Regulatory factor, effector binding domain"/>
    <property type="match status" value="1"/>
</dbReference>
<protein>
    <recommendedName>
        <fullName evidence="4">HTH araC/xylS-type domain-containing protein</fullName>
    </recommendedName>
</protein>
<name>F5J0Z4_9BACT</name>
<dbReference type="InterPro" id="IPR018060">
    <property type="entry name" value="HTH_AraC"/>
</dbReference>
<reference evidence="5 6" key="1">
    <citation type="submission" date="2011-04" db="EMBL/GenBank/DDBJ databases">
        <title>The Genome Sequence of Dysgonomonas gadei ATCC BAA-286.</title>
        <authorList>
            <consortium name="The Broad Institute Genome Sequencing Platform"/>
            <person name="Earl A."/>
            <person name="Ward D."/>
            <person name="Feldgarden M."/>
            <person name="Gevers D."/>
            <person name="Pudlo N."/>
            <person name="Martens E."/>
            <person name="Allen-Vercoe E."/>
            <person name="Young S.K."/>
            <person name="Zeng Q."/>
            <person name="Gargeya S."/>
            <person name="Fitzgerald M."/>
            <person name="Haas B."/>
            <person name="Abouelleil A."/>
            <person name="Alvarado L."/>
            <person name="Arachchi H.M."/>
            <person name="Berlin A."/>
            <person name="Brown A."/>
            <person name="Chapman S.B."/>
            <person name="Chen Z."/>
            <person name="Dunbar C."/>
            <person name="Freedman E."/>
            <person name="Gearin G."/>
            <person name="Gellesch M."/>
            <person name="Goldberg J."/>
            <person name="Griggs A."/>
            <person name="Gujja S."/>
            <person name="Heiman D."/>
            <person name="Howarth C."/>
            <person name="Larson L."/>
            <person name="Lui A."/>
            <person name="MacDonald P.J.P."/>
            <person name="Mehta T."/>
            <person name="Montmayeur A."/>
            <person name="Murphy C."/>
            <person name="Neiman D."/>
            <person name="Pearson M."/>
            <person name="Priest M."/>
            <person name="Roberts A."/>
            <person name="Saif S."/>
            <person name="Shea T."/>
            <person name="Shenoy N."/>
            <person name="Sisk P."/>
            <person name="Stolte C."/>
            <person name="Sykes S."/>
            <person name="Yandava C."/>
            <person name="Wortman J."/>
            <person name="Nusbaum C."/>
            <person name="Birren B."/>
        </authorList>
    </citation>
    <scope>NUCLEOTIDE SEQUENCE [LARGE SCALE GENOMIC DNA]</scope>
    <source>
        <strain evidence="5 6">ATCC BAA-286</strain>
    </source>
</reference>
<dbReference type="OrthoDB" id="9816011at2"/>
<dbReference type="PANTHER" id="PTHR40055:SF1">
    <property type="entry name" value="TRANSCRIPTIONAL REGULATOR YGIV-RELATED"/>
    <property type="match status" value="1"/>
</dbReference>
<dbReference type="RefSeq" id="WP_006800543.1">
    <property type="nucleotide sequence ID" value="NZ_GL891986.1"/>
</dbReference>
<dbReference type="InterPro" id="IPR029442">
    <property type="entry name" value="GyrI-like"/>
</dbReference>
<dbReference type="SUPFAM" id="SSF55136">
    <property type="entry name" value="Probable bacterial effector-binding domain"/>
    <property type="match status" value="1"/>
</dbReference>
<keyword evidence="3" id="KW-0804">Transcription</keyword>
<evidence type="ECO:0000313" key="6">
    <source>
        <dbReference type="Proteomes" id="UP000004913"/>
    </source>
</evidence>
<dbReference type="Proteomes" id="UP000004913">
    <property type="component" value="Unassembled WGS sequence"/>
</dbReference>
<dbReference type="HOGENOM" id="CLU_000445_81_1_10"/>
<proteinExistence type="predicted"/>
<dbReference type="SUPFAM" id="SSF46689">
    <property type="entry name" value="Homeodomain-like"/>
    <property type="match status" value="2"/>
</dbReference>
<dbReference type="InterPro" id="IPR050908">
    <property type="entry name" value="SmbC-like"/>
</dbReference>
<dbReference type="InterPro" id="IPR010499">
    <property type="entry name" value="AraC_E-bd"/>
</dbReference>
<dbReference type="Gene3D" id="1.10.10.60">
    <property type="entry name" value="Homeodomain-like"/>
    <property type="match status" value="2"/>
</dbReference>
<dbReference type="STRING" id="742766.HMPREF9455_03011"/>
<keyword evidence="2" id="KW-0238">DNA-binding</keyword>
<gene>
    <name evidence="5" type="ORF">HMPREF9455_03011</name>
</gene>
<dbReference type="eggNOG" id="COG3449">
    <property type="taxonomic scope" value="Bacteria"/>
</dbReference>
<dbReference type="Pfam" id="PF06445">
    <property type="entry name" value="GyrI-like"/>
    <property type="match status" value="1"/>
</dbReference>
<evidence type="ECO:0000256" key="2">
    <source>
        <dbReference type="ARBA" id="ARBA00023125"/>
    </source>
</evidence>
<dbReference type="InterPro" id="IPR011256">
    <property type="entry name" value="Reg_factor_effector_dom_sf"/>
</dbReference>
<dbReference type="PANTHER" id="PTHR40055">
    <property type="entry name" value="TRANSCRIPTIONAL REGULATOR YGIV-RELATED"/>
    <property type="match status" value="1"/>
</dbReference>
<sequence length="295" mass="34050">MKETTQNGYDKAVNRVIDYINRHLFETPDIKQLSEIANISGYHFHRIFKTTIGENIRGYIKRIRLEYIAECLQMTHCSLDEIAAKTGYGTKHALSKAFKKHFGISPSAFRAQDRDPFNFFGRGERKVIQLSVDMREVEPKKLVYIRIIDSYGSPESYRTAWKKLGQFGKKNNLLNHSTEFIGLSFDNPTITPPENCRFYACFTVGEEVKPSGAFGVQHLSGGLYAVFTLKGSYNKLLDMYYNIYMIWLPQSGYKLRGGGSFERYLNNPDHVKEEDILTEIYIPVSKRYKQQNSVQ</sequence>
<dbReference type="PROSITE" id="PS01124">
    <property type="entry name" value="HTH_ARAC_FAMILY_2"/>
    <property type="match status" value="1"/>
</dbReference>
<dbReference type="AlphaFoldDB" id="F5J0Z4"/>
<evidence type="ECO:0000256" key="1">
    <source>
        <dbReference type="ARBA" id="ARBA00023015"/>
    </source>
</evidence>
<dbReference type="SMART" id="SM00871">
    <property type="entry name" value="AraC_E_bind"/>
    <property type="match status" value="1"/>
</dbReference>
<dbReference type="GO" id="GO:0003700">
    <property type="term" value="F:DNA-binding transcription factor activity"/>
    <property type="evidence" value="ECO:0007669"/>
    <property type="project" value="InterPro"/>
</dbReference>
<dbReference type="Pfam" id="PF12833">
    <property type="entry name" value="HTH_18"/>
    <property type="match status" value="1"/>
</dbReference>
<dbReference type="SMART" id="SM00342">
    <property type="entry name" value="HTH_ARAC"/>
    <property type="match status" value="1"/>
</dbReference>
<organism evidence="5 6">
    <name type="scientific">Dysgonomonas gadei ATCC BAA-286</name>
    <dbReference type="NCBI Taxonomy" id="742766"/>
    <lineage>
        <taxon>Bacteria</taxon>
        <taxon>Pseudomonadati</taxon>
        <taxon>Bacteroidota</taxon>
        <taxon>Bacteroidia</taxon>
        <taxon>Bacteroidales</taxon>
        <taxon>Dysgonomonadaceae</taxon>
        <taxon>Dysgonomonas</taxon>
    </lineage>
</organism>
<dbReference type="InterPro" id="IPR009057">
    <property type="entry name" value="Homeodomain-like_sf"/>
</dbReference>
<feature type="domain" description="HTH araC/xylS-type" evidence="4">
    <location>
        <begin position="14"/>
        <end position="112"/>
    </location>
</feature>
<comment type="caution">
    <text evidence="5">The sequence shown here is derived from an EMBL/GenBank/DDBJ whole genome shotgun (WGS) entry which is preliminary data.</text>
</comment>
<dbReference type="PROSITE" id="PS00041">
    <property type="entry name" value="HTH_ARAC_FAMILY_1"/>
    <property type="match status" value="1"/>
</dbReference>
<keyword evidence="6" id="KW-1185">Reference proteome</keyword>
<accession>F5J0Z4</accession>
<dbReference type="InterPro" id="IPR018062">
    <property type="entry name" value="HTH_AraC-typ_CS"/>
</dbReference>
<evidence type="ECO:0000313" key="5">
    <source>
        <dbReference type="EMBL" id="EGK00737.1"/>
    </source>
</evidence>
<evidence type="ECO:0000259" key="4">
    <source>
        <dbReference type="PROSITE" id="PS01124"/>
    </source>
</evidence>
<dbReference type="EMBL" id="ADLV01000035">
    <property type="protein sequence ID" value="EGK00737.1"/>
    <property type="molecule type" value="Genomic_DNA"/>
</dbReference>
<dbReference type="GO" id="GO:0043565">
    <property type="term" value="F:sequence-specific DNA binding"/>
    <property type="evidence" value="ECO:0007669"/>
    <property type="project" value="InterPro"/>
</dbReference>
<keyword evidence="1" id="KW-0805">Transcription regulation</keyword>
<evidence type="ECO:0000256" key="3">
    <source>
        <dbReference type="ARBA" id="ARBA00023163"/>
    </source>
</evidence>
<dbReference type="eggNOG" id="COG2207">
    <property type="taxonomic scope" value="Bacteria"/>
</dbReference>